<dbReference type="OrthoDB" id="5050657at2759"/>
<name>A0A9P9FS82_9HYPO</name>
<accession>A0A9P9FS82</accession>
<reference evidence="1" key="1">
    <citation type="journal article" date="2021" name="Nat. Commun.">
        <title>Genetic determinants of endophytism in the Arabidopsis root mycobiome.</title>
        <authorList>
            <person name="Mesny F."/>
            <person name="Miyauchi S."/>
            <person name="Thiergart T."/>
            <person name="Pickel B."/>
            <person name="Atanasova L."/>
            <person name="Karlsson M."/>
            <person name="Huettel B."/>
            <person name="Barry K.W."/>
            <person name="Haridas S."/>
            <person name="Chen C."/>
            <person name="Bauer D."/>
            <person name="Andreopoulos W."/>
            <person name="Pangilinan J."/>
            <person name="LaButti K."/>
            <person name="Riley R."/>
            <person name="Lipzen A."/>
            <person name="Clum A."/>
            <person name="Drula E."/>
            <person name="Henrissat B."/>
            <person name="Kohler A."/>
            <person name="Grigoriev I.V."/>
            <person name="Martin F.M."/>
            <person name="Hacquard S."/>
        </authorList>
    </citation>
    <scope>NUCLEOTIDE SEQUENCE</scope>
    <source>
        <strain evidence="1">MPI-CAGE-AT-0147</strain>
    </source>
</reference>
<evidence type="ECO:0000313" key="2">
    <source>
        <dbReference type="Proteomes" id="UP000738349"/>
    </source>
</evidence>
<organism evidence="1 2">
    <name type="scientific">Dactylonectria macrodidyma</name>
    <dbReference type="NCBI Taxonomy" id="307937"/>
    <lineage>
        <taxon>Eukaryota</taxon>
        <taxon>Fungi</taxon>
        <taxon>Dikarya</taxon>
        <taxon>Ascomycota</taxon>
        <taxon>Pezizomycotina</taxon>
        <taxon>Sordariomycetes</taxon>
        <taxon>Hypocreomycetidae</taxon>
        <taxon>Hypocreales</taxon>
        <taxon>Nectriaceae</taxon>
        <taxon>Dactylonectria</taxon>
    </lineage>
</organism>
<dbReference type="Proteomes" id="UP000738349">
    <property type="component" value="Unassembled WGS sequence"/>
</dbReference>
<gene>
    <name evidence="1" type="ORF">EDB81DRAFT_770091</name>
</gene>
<sequence length="153" mass="17219">MEPPNPPQSLTKPPSEILEAVGSFADAASLDAVTRAARRLREYFTSNHFRAVRFEDTQSHLSQMLRAFLILKTDEEMKTMRQSIRTATIALRSPPLKSWSNAGDHPAAIDQVDDALAARVVDCLSRMIYLQDITLLVAPFSDQQVREFNTFIL</sequence>
<evidence type="ECO:0008006" key="3">
    <source>
        <dbReference type="Google" id="ProtNLM"/>
    </source>
</evidence>
<dbReference type="EMBL" id="JAGMUV010000001">
    <property type="protein sequence ID" value="KAH7175500.1"/>
    <property type="molecule type" value="Genomic_DNA"/>
</dbReference>
<dbReference type="AlphaFoldDB" id="A0A9P9FS82"/>
<proteinExistence type="predicted"/>
<keyword evidence="2" id="KW-1185">Reference proteome</keyword>
<comment type="caution">
    <text evidence="1">The sequence shown here is derived from an EMBL/GenBank/DDBJ whole genome shotgun (WGS) entry which is preliminary data.</text>
</comment>
<evidence type="ECO:0000313" key="1">
    <source>
        <dbReference type="EMBL" id="KAH7175500.1"/>
    </source>
</evidence>
<protein>
    <recommendedName>
        <fullName evidence="3">F-box domain-containing protein</fullName>
    </recommendedName>
</protein>